<dbReference type="STRING" id="283909.R7V0W2"/>
<feature type="compositionally biased region" description="Low complexity" evidence="1">
    <location>
        <begin position="299"/>
        <end position="314"/>
    </location>
</feature>
<proteinExistence type="predicted"/>
<evidence type="ECO:0000313" key="3">
    <source>
        <dbReference type="EnsemblMetazoa" id="CapteP198939"/>
    </source>
</evidence>
<dbReference type="AlphaFoldDB" id="R7V0W2"/>
<sequence length="347" mass="38583">MAKFHPPAEFNFQKPADWPAWRKRFERFADISKITSESGTYQVSTLLYSMGTQAEHVFASFNLSDDDAKVLKTVLDKFDTHFTPREGESVEMYVRALHEMVEKCAFDANQKEEQLRDRLVVGLRDKVASRDLQLRERLTLSEAVTFARQAEAVKVQIENLKPAWPADDIVCRRDEERKTKSSDYYDKRHGVVPLPELISGQRVFVPDRKESGVVIGANETPRSIMVQVGNRVIRRNRHDLRVLPTALNLPVSEEDSSGSPVPATFSQSSVPCAVFSHTSEGVPGDVSPRAPRHVPPCSAPVVPQPVASSPSVQAHQEPDPVASTPTASSGVHTKCGRLVRPPSKLNL</sequence>
<reference evidence="4" key="1">
    <citation type="submission" date="2012-12" db="EMBL/GenBank/DDBJ databases">
        <authorList>
            <person name="Hellsten U."/>
            <person name="Grimwood J."/>
            <person name="Chapman J.A."/>
            <person name="Shapiro H."/>
            <person name="Aerts A."/>
            <person name="Otillar R.P."/>
            <person name="Terry A.Y."/>
            <person name="Boore J.L."/>
            <person name="Simakov O."/>
            <person name="Marletaz F."/>
            <person name="Cho S.-J."/>
            <person name="Edsinger-Gonzales E."/>
            <person name="Havlak P."/>
            <person name="Kuo D.-H."/>
            <person name="Larsson T."/>
            <person name="Lv J."/>
            <person name="Arendt D."/>
            <person name="Savage R."/>
            <person name="Osoegawa K."/>
            <person name="de Jong P."/>
            <person name="Lindberg D.R."/>
            <person name="Seaver E.C."/>
            <person name="Weisblat D.A."/>
            <person name="Putnam N.H."/>
            <person name="Grigoriev I.V."/>
            <person name="Rokhsar D.S."/>
        </authorList>
    </citation>
    <scope>NUCLEOTIDE SEQUENCE</scope>
    <source>
        <strain evidence="4">I ESC-2004</strain>
    </source>
</reference>
<evidence type="ECO:0000313" key="4">
    <source>
        <dbReference type="Proteomes" id="UP000014760"/>
    </source>
</evidence>
<accession>R7V0W2</accession>
<protein>
    <submittedName>
        <fullName evidence="2 3">Uncharacterized protein</fullName>
    </submittedName>
</protein>
<dbReference type="OMA" id="FADTASW"/>
<dbReference type="EMBL" id="AMQN01006422">
    <property type="status" value="NOT_ANNOTATED_CDS"/>
    <property type="molecule type" value="Genomic_DNA"/>
</dbReference>
<reference evidence="2 4" key="2">
    <citation type="journal article" date="2013" name="Nature">
        <title>Insights into bilaterian evolution from three spiralian genomes.</title>
        <authorList>
            <person name="Simakov O."/>
            <person name="Marletaz F."/>
            <person name="Cho S.J."/>
            <person name="Edsinger-Gonzales E."/>
            <person name="Havlak P."/>
            <person name="Hellsten U."/>
            <person name="Kuo D.H."/>
            <person name="Larsson T."/>
            <person name="Lv J."/>
            <person name="Arendt D."/>
            <person name="Savage R."/>
            <person name="Osoegawa K."/>
            <person name="de Jong P."/>
            <person name="Grimwood J."/>
            <person name="Chapman J.A."/>
            <person name="Shapiro H."/>
            <person name="Aerts A."/>
            <person name="Otillar R.P."/>
            <person name="Terry A.Y."/>
            <person name="Boore J.L."/>
            <person name="Grigoriev I.V."/>
            <person name="Lindberg D.R."/>
            <person name="Seaver E.C."/>
            <person name="Weisblat D.A."/>
            <person name="Putnam N.H."/>
            <person name="Rokhsar D.S."/>
        </authorList>
    </citation>
    <scope>NUCLEOTIDE SEQUENCE</scope>
    <source>
        <strain evidence="2 4">I ESC-2004</strain>
    </source>
</reference>
<gene>
    <name evidence="2" type="ORF">CAPTEDRAFT_198939</name>
</gene>
<dbReference type="OrthoDB" id="6160000at2759"/>
<reference evidence="3" key="3">
    <citation type="submission" date="2015-06" db="UniProtKB">
        <authorList>
            <consortium name="EnsemblMetazoa"/>
        </authorList>
    </citation>
    <scope>IDENTIFICATION</scope>
</reference>
<dbReference type="PANTHER" id="PTHR33198:SF20">
    <property type="entry name" value="RETROTRANSPOSON GAG DOMAIN-CONTAINING PROTEIN"/>
    <property type="match status" value="1"/>
</dbReference>
<organism evidence="2">
    <name type="scientific">Capitella teleta</name>
    <name type="common">Polychaete worm</name>
    <dbReference type="NCBI Taxonomy" id="283909"/>
    <lineage>
        <taxon>Eukaryota</taxon>
        <taxon>Metazoa</taxon>
        <taxon>Spiralia</taxon>
        <taxon>Lophotrochozoa</taxon>
        <taxon>Annelida</taxon>
        <taxon>Polychaeta</taxon>
        <taxon>Sedentaria</taxon>
        <taxon>Scolecida</taxon>
        <taxon>Capitellidae</taxon>
        <taxon>Capitella</taxon>
    </lineage>
</organism>
<name>R7V0W2_CAPTE</name>
<dbReference type="EMBL" id="AMQN01006423">
    <property type="status" value="NOT_ANNOTATED_CDS"/>
    <property type="molecule type" value="Genomic_DNA"/>
</dbReference>
<dbReference type="Proteomes" id="UP000014760">
    <property type="component" value="Unassembled WGS sequence"/>
</dbReference>
<evidence type="ECO:0000313" key="2">
    <source>
        <dbReference type="EMBL" id="ELU09331.1"/>
    </source>
</evidence>
<keyword evidence="4" id="KW-1185">Reference proteome</keyword>
<evidence type="ECO:0000256" key="1">
    <source>
        <dbReference type="SAM" id="MobiDB-lite"/>
    </source>
</evidence>
<dbReference type="HOGENOM" id="CLU_799843_0_0_1"/>
<dbReference type="EnsemblMetazoa" id="CapteT198939">
    <property type="protein sequence ID" value="CapteP198939"/>
    <property type="gene ID" value="CapteG198939"/>
</dbReference>
<dbReference type="EMBL" id="KB298315">
    <property type="protein sequence ID" value="ELU09331.1"/>
    <property type="molecule type" value="Genomic_DNA"/>
</dbReference>
<dbReference type="PANTHER" id="PTHR33198">
    <property type="entry name" value="ANK_REP_REGION DOMAIN-CONTAINING PROTEIN-RELATED"/>
    <property type="match status" value="1"/>
</dbReference>
<feature type="region of interest" description="Disordered" evidence="1">
    <location>
        <begin position="279"/>
        <end position="347"/>
    </location>
</feature>